<dbReference type="EMBL" id="SPRH01000010">
    <property type="protein sequence ID" value="TIC02703.1"/>
    <property type="molecule type" value="Genomic_DNA"/>
</dbReference>
<evidence type="ECO:0000256" key="1">
    <source>
        <dbReference type="ARBA" id="ARBA00000428"/>
    </source>
</evidence>
<dbReference type="CDD" id="cd02232">
    <property type="entry name" value="cupin_ARD"/>
    <property type="match status" value="1"/>
</dbReference>
<accession>A0A4T0TAI4</accession>
<dbReference type="Proteomes" id="UP000305647">
    <property type="component" value="Unassembled WGS sequence"/>
</dbReference>
<comment type="subcellular location">
    <subcellularLocation>
        <location evidence="11">Cytoplasm</location>
    </subcellularLocation>
    <subcellularLocation>
        <location evidence="11">Nucleus</location>
    </subcellularLocation>
</comment>
<keyword evidence="10 11" id="KW-0539">Nucleus</keyword>
<evidence type="ECO:0000313" key="19">
    <source>
        <dbReference type="Proteomes" id="UP000309601"/>
    </source>
</evidence>
<dbReference type="SUPFAM" id="SSF51182">
    <property type="entry name" value="RmlC-like cupins"/>
    <property type="match status" value="1"/>
</dbReference>
<protein>
    <recommendedName>
        <fullName evidence="11">Acireductone dioxygenase</fullName>
    </recommendedName>
    <alternativeName>
        <fullName evidence="11">Acireductone dioxygenase (Fe(2+)-requiring)</fullName>
        <shortName evidence="11">ARD'</shortName>
        <shortName evidence="11">Fe-ARD</shortName>
        <ecNumber evidence="11">1.13.11.54</ecNumber>
    </alternativeName>
    <alternativeName>
        <fullName evidence="11">Acireductone dioxygenase (Ni(2+)-requiring)</fullName>
        <shortName evidence="11">ARD</shortName>
        <shortName evidence="11">Ni-ARD</shortName>
        <ecNumber evidence="11">1.13.11.53</ecNumber>
    </alternativeName>
</protein>
<evidence type="ECO:0000256" key="8">
    <source>
        <dbReference type="ARBA" id="ARBA00023004"/>
    </source>
</evidence>
<evidence type="ECO:0000313" key="12">
    <source>
        <dbReference type="EMBL" id="TIB79936.1"/>
    </source>
</evidence>
<dbReference type="InterPro" id="IPR027496">
    <property type="entry name" value="ARD_euk"/>
</dbReference>
<comment type="caution">
    <text evidence="16">The sequence shown here is derived from an EMBL/GenBank/DDBJ whole genome shotgun (WGS) entry which is preliminary data.</text>
</comment>
<keyword evidence="7 11" id="KW-0560">Oxidoreductase</keyword>
<evidence type="ECO:0000313" key="18">
    <source>
        <dbReference type="Proteomes" id="UP000307169"/>
    </source>
</evidence>
<evidence type="ECO:0000256" key="6">
    <source>
        <dbReference type="ARBA" id="ARBA00022964"/>
    </source>
</evidence>
<comment type="pathway">
    <text evidence="11">Amino-acid biosynthesis; L-methionine biosynthesis via salvage pathway; L-methionine from S-methyl-5-thio-alpha-D-ribose 1-phosphate: step 5/6.</text>
</comment>
<dbReference type="GO" id="GO:0005737">
    <property type="term" value="C:cytoplasm"/>
    <property type="evidence" value="ECO:0007669"/>
    <property type="project" value="UniProtKB-SubCell"/>
</dbReference>
<dbReference type="Proteomes" id="UP000309601">
    <property type="component" value="Unassembled WGS sequence"/>
</dbReference>
<feature type="binding site" evidence="11">
    <location>
        <position position="81"/>
    </location>
    <ligand>
        <name>Fe(2+)</name>
        <dbReference type="ChEBI" id="CHEBI:29033"/>
        <note>for iron-dependent acireductone dioxygenase activity</note>
    </ligand>
</feature>
<dbReference type="InterPro" id="IPR004313">
    <property type="entry name" value="ARD"/>
</dbReference>
<dbReference type="GO" id="GO:0005634">
    <property type="term" value="C:nucleus"/>
    <property type="evidence" value="ECO:0007669"/>
    <property type="project" value="UniProtKB-SubCell"/>
</dbReference>
<evidence type="ECO:0000313" key="13">
    <source>
        <dbReference type="EMBL" id="TIC02703.1"/>
    </source>
</evidence>
<feature type="binding site" evidence="11">
    <location>
        <position position="81"/>
    </location>
    <ligand>
        <name>Ni(2+)</name>
        <dbReference type="ChEBI" id="CHEBI:49786"/>
        <note>for nickel-dependent acireductone dioxygenase activity</note>
    </ligand>
</feature>
<evidence type="ECO:0000256" key="9">
    <source>
        <dbReference type="ARBA" id="ARBA00023167"/>
    </source>
</evidence>
<evidence type="ECO:0000256" key="5">
    <source>
        <dbReference type="ARBA" id="ARBA00022723"/>
    </source>
</evidence>
<dbReference type="Gene3D" id="2.60.120.10">
    <property type="entry name" value="Jelly Rolls"/>
    <property type="match status" value="1"/>
</dbReference>
<sequence>MRAWYMDDIEGSFTAPHDSGVSVNADYLAKLGIQYTLNPDIEKVAIEQGYKNRDEVGISREALGDEEYKNKLNIFKVEHLHTDIEARLILDGSGYFDVRDRLNNNEKWIRIAVEKGDLIILPPGIFHRFTTDDNGYTRAMRLFTDEPKWQPYNRSNEVEKDPSHLDYLKSIGITA</sequence>
<dbReference type="GO" id="GO:0005506">
    <property type="term" value="F:iron ion binding"/>
    <property type="evidence" value="ECO:0007669"/>
    <property type="project" value="UniProtKB-UniRule"/>
</dbReference>
<dbReference type="InterPro" id="IPR014710">
    <property type="entry name" value="RmlC-like_jellyroll"/>
</dbReference>
<keyword evidence="5 11" id="KW-0479">Metal-binding</keyword>
<evidence type="ECO:0000256" key="7">
    <source>
        <dbReference type="ARBA" id="ARBA00023002"/>
    </source>
</evidence>
<dbReference type="EC" id="1.13.11.53" evidence="11"/>
<comment type="catalytic activity">
    <reaction evidence="11">
        <text>1,2-dihydroxy-5-(methylsulfanyl)pent-1-en-3-one + O2 = 3-(methylsulfanyl)propanoate + CO + formate + 2 H(+)</text>
        <dbReference type="Rhea" id="RHEA:14161"/>
        <dbReference type="ChEBI" id="CHEBI:15378"/>
        <dbReference type="ChEBI" id="CHEBI:15379"/>
        <dbReference type="ChEBI" id="CHEBI:15740"/>
        <dbReference type="ChEBI" id="CHEBI:17245"/>
        <dbReference type="ChEBI" id="CHEBI:49016"/>
        <dbReference type="ChEBI" id="CHEBI:49252"/>
        <dbReference type="EC" id="1.13.11.53"/>
    </reaction>
</comment>
<feature type="binding site" evidence="11">
    <location>
        <position position="127"/>
    </location>
    <ligand>
        <name>Fe(2+)</name>
        <dbReference type="ChEBI" id="CHEBI:29033"/>
        <note>for iron-dependent acireductone dioxygenase activity</note>
    </ligand>
</feature>
<dbReference type="FunFam" id="2.60.120.10:FF:000099">
    <property type="entry name" value="1,2-dihydroxy-3-keto-5-methylthiopentene dioxygenase"/>
    <property type="match status" value="1"/>
</dbReference>
<feature type="binding site" evidence="11">
    <location>
        <position position="85"/>
    </location>
    <ligand>
        <name>Ni(2+)</name>
        <dbReference type="ChEBI" id="CHEBI:49786"/>
        <note>for nickel-dependent acireductone dioxygenase activity</note>
    </ligand>
</feature>
<dbReference type="EC" id="1.13.11.54" evidence="11"/>
<evidence type="ECO:0000313" key="21">
    <source>
        <dbReference type="Proteomes" id="UP000310708"/>
    </source>
</evidence>
<feature type="binding site" evidence="11">
    <location>
        <position position="79"/>
    </location>
    <ligand>
        <name>Fe(2+)</name>
        <dbReference type="ChEBI" id="CHEBI:29033"/>
        <note>for iron-dependent acireductone dioxygenase activity</note>
    </ligand>
</feature>
<evidence type="ECO:0000256" key="4">
    <source>
        <dbReference type="ARBA" id="ARBA00022605"/>
    </source>
</evidence>
<comment type="similarity">
    <text evidence="11">Belongs to the acireductone dioxygenase (ARD) family.</text>
</comment>
<dbReference type="EMBL" id="SPRW01000010">
    <property type="protein sequence ID" value="TIC68078.1"/>
    <property type="molecule type" value="Genomic_DNA"/>
</dbReference>
<comment type="catalytic activity">
    <reaction evidence="1 11">
        <text>1,2-dihydroxy-5-(methylsulfanyl)pent-1-en-3-one + O2 = 4-methylsulfanyl-2-oxobutanoate + formate + 2 H(+)</text>
        <dbReference type="Rhea" id="RHEA:24504"/>
        <dbReference type="ChEBI" id="CHEBI:15378"/>
        <dbReference type="ChEBI" id="CHEBI:15379"/>
        <dbReference type="ChEBI" id="CHEBI:15740"/>
        <dbReference type="ChEBI" id="CHEBI:16723"/>
        <dbReference type="ChEBI" id="CHEBI:49252"/>
        <dbReference type="EC" id="1.13.11.54"/>
    </reaction>
</comment>
<dbReference type="OMA" id="WYMDESQ"/>
<dbReference type="GO" id="GO:0019509">
    <property type="term" value="P:L-methionine salvage from methylthioadenosine"/>
    <property type="evidence" value="ECO:0007669"/>
    <property type="project" value="UniProtKB-UniRule"/>
</dbReference>
<evidence type="ECO:0000256" key="11">
    <source>
        <dbReference type="HAMAP-Rule" id="MF_03154"/>
    </source>
</evidence>
<dbReference type="Proteomes" id="UP000310708">
    <property type="component" value="Unassembled WGS sequence"/>
</dbReference>
<gene>
    <name evidence="11" type="primary">ADI1</name>
    <name evidence="15" type="ORF">E3Q01_01058</name>
    <name evidence="16" type="ORF">E3Q02_01286</name>
    <name evidence="14" type="ORF">E3Q10_01685</name>
    <name evidence="13" type="ORF">E3Q17_01300</name>
    <name evidence="12" type="ORF">E3Q22_02217</name>
</gene>
<evidence type="ECO:0000256" key="3">
    <source>
        <dbReference type="ARBA" id="ARBA00022596"/>
    </source>
</evidence>
<name>A0A4T0TAI4_9BASI</name>
<dbReference type="PANTHER" id="PTHR23418">
    <property type="entry name" value="ACIREDUCTONE DIOXYGENASE"/>
    <property type="match status" value="1"/>
</dbReference>
<keyword evidence="2 11" id="KW-0963">Cytoplasm</keyword>
<reference evidence="17 18" key="1">
    <citation type="submission" date="2019-03" db="EMBL/GenBank/DDBJ databases">
        <title>Sequencing 25 genomes of Wallemia mellicola.</title>
        <authorList>
            <person name="Gostincar C."/>
        </authorList>
    </citation>
    <scope>NUCLEOTIDE SEQUENCE [LARGE SCALE GENOMIC DNA]</scope>
    <source>
        <strain evidence="13 18">EXF-1262</strain>
        <strain evidence="16 19">EXF-1274</strain>
        <strain evidence="12 20">EXF-6152</strain>
        <strain evidence="15 21">EXF-757</strain>
        <strain evidence="14 17">EXF-8738</strain>
    </source>
</reference>
<feature type="binding site" evidence="11">
    <location>
        <position position="79"/>
    </location>
    <ligand>
        <name>Ni(2+)</name>
        <dbReference type="ChEBI" id="CHEBI:49786"/>
        <note>for nickel-dependent acireductone dioxygenase activity</note>
    </ligand>
</feature>
<dbReference type="EMBL" id="SPRC01000020">
    <property type="protein sequence ID" value="TIB79936.1"/>
    <property type="molecule type" value="Genomic_DNA"/>
</dbReference>
<evidence type="ECO:0000313" key="17">
    <source>
        <dbReference type="Proteomes" id="UP000305647"/>
    </source>
</evidence>
<dbReference type="EMBL" id="SPRX01000009">
    <property type="protein sequence ID" value="TIC67931.1"/>
    <property type="molecule type" value="Genomic_DNA"/>
</dbReference>
<evidence type="ECO:0000256" key="2">
    <source>
        <dbReference type="ARBA" id="ARBA00022490"/>
    </source>
</evidence>
<dbReference type="GO" id="GO:0010309">
    <property type="term" value="F:acireductone dioxygenase [iron(II)-requiring] activity"/>
    <property type="evidence" value="ECO:0007669"/>
    <property type="project" value="UniProtKB-UniRule"/>
</dbReference>
<feature type="binding site" evidence="11">
    <location>
        <position position="127"/>
    </location>
    <ligand>
        <name>Ni(2+)</name>
        <dbReference type="ChEBI" id="CHEBI:49786"/>
        <note>for nickel-dependent acireductone dioxygenase activity</note>
    </ligand>
</feature>
<dbReference type="AlphaFoldDB" id="A0A4T0TAI4"/>
<dbReference type="UniPathway" id="UPA00904">
    <property type="reaction ID" value="UER00878"/>
</dbReference>
<keyword evidence="4 11" id="KW-0028">Amino-acid biosynthesis</keyword>
<evidence type="ECO:0000256" key="10">
    <source>
        <dbReference type="ARBA" id="ARBA00023242"/>
    </source>
</evidence>
<organism evidence="16 19">
    <name type="scientific">Wallemia mellicola</name>
    <dbReference type="NCBI Taxonomy" id="1708541"/>
    <lineage>
        <taxon>Eukaryota</taxon>
        <taxon>Fungi</taxon>
        <taxon>Dikarya</taxon>
        <taxon>Basidiomycota</taxon>
        <taxon>Wallemiomycotina</taxon>
        <taxon>Wallemiomycetes</taxon>
        <taxon>Wallemiales</taxon>
        <taxon>Wallemiaceae</taxon>
        <taxon>Wallemia</taxon>
    </lineage>
</organism>
<dbReference type="PANTHER" id="PTHR23418:SF0">
    <property type="entry name" value="ACIREDUCTONE DIOXYGENASE"/>
    <property type="match status" value="1"/>
</dbReference>
<proteinExistence type="inferred from homology"/>
<dbReference type="Proteomes" id="UP000310685">
    <property type="component" value="Unassembled WGS sequence"/>
</dbReference>
<comment type="function">
    <text evidence="11">Catalyzes 2 different reactions between oxygen and the acireductone 1,2-dihydroxy-3-keto-5-methylthiopentene (DHK-MTPene) depending upon the metal bound in the active site. Fe-containing acireductone dioxygenase (Fe-ARD) produces formate and 2-keto-4-methylthiobutyrate (KMTB), the alpha-ketoacid precursor of methionine in the methionine recycle pathway. Ni-containing acireductone dioxygenase (Ni-ARD) produces methylthiopropionate, carbon monoxide and formate, and does not lie on the methionine recycle pathway.</text>
</comment>
<dbReference type="HAMAP" id="MF_03154">
    <property type="entry name" value="Salvage_MtnD_euk"/>
    <property type="match status" value="1"/>
</dbReference>
<comment type="cofactor">
    <cofactor evidence="11">
        <name>Fe(2+)</name>
        <dbReference type="ChEBI" id="CHEBI:29033"/>
    </cofactor>
    <cofactor evidence="11">
        <name>Ni(2+)</name>
        <dbReference type="ChEBI" id="CHEBI:49786"/>
    </cofactor>
    <text evidence="11">Binds either 1 Fe or Ni cation per monomer. Iron-binding promotes an acireductone dioxygenase reaction producing 2-keto-4-methylthiobutyrate, while nickel-binding promotes an acireductone dioxygenase reaction producing 3-(methylsulfanyl)propanoate.</text>
</comment>
<keyword evidence="3 11" id="KW-0533">Nickel</keyword>
<keyword evidence="8 11" id="KW-0408">Iron</keyword>
<evidence type="ECO:0000313" key="16">
    <source>
        <dbReference type="EMBL" id="TIC68078.1"/>
    </source>
</evidence>
<keyword evidence="9 11" id="KW-0486">Methionine biosynthesis</keyword>
<dbReference type="Proteomes" id="UP000307169">
    <property type="component" value="Unassembled WGS sequence"/>
</dbReference>
<dbReference type="Pfam" id="PF03079">
    <property type="entry name" value="ARD"/>
    <property type="match status" value="1"/>
</dbReference>
<dbReference type="GO" id="GO:0016151">
    <property type="term" value="F:nickel cation binding"/>
    <property type="evidence" value="ECO:0007669"/>
    <property type="project" value="UniProtKB-UniRule"/>
</dbReference>
<feature type="binding site" evidence="11">
    <location>
        <position position="85"/>
    </location>
    <ligand>
        <name>Fe(2+)</name>
        <dbReference type="ChEBI" id="CHEBI:29033"/>
        <note>for iron-dependent acireductone dioxygenase activity</note>
    </ligand>
</feature>
<dbReference type="InterPro" id="IPR011051">
    <property type="entry name" value="RmlC_Cupin_sf"/>
</dbReference>
<keyword evidence="6 11" id="KW-0223">Dioxygenase</keyword>
<dbReference type="EMBL" id="SPRO01000013">
    <property type="protein sequence ID" value="TIC31316.1"/>
    <property type="molecule type" value="Genomic_DNA"/>
</dbReference>
<evidence type="ECO:0000313" key="20">
    <source>
        <dbReference type="Proteomes" id="UP000310685"/>
    </source>
</evidence>
<evidence type="ECO:0000313" key="14">
    <source>
        <dbReference type="EMBL" id="TIC31316.1"/>
    </source>
</evidence>
<evidence type="ECO:0000313" key="15">
    <source>
        <dbReference type="EMBL" id="TIC67931.1"/>
    </source>
</evidence>
<dbReference type="GO" id="GO:0010308">
    <property type="term" value="F:acireductone dioxygenase (Ni2+-requiring) activity"/>
    <property type="evidence" value="ECO:0007669"/>
    <property type="project" value="UniProtKB-UniRule"/>
</dbReference>